<dbReference type="AlphaFoldDB" id="V4ABB9"/>
<feature type="coiled-coil region" evidence="1">
    <location>
        <begin position="330"/>
        <end position="359"/>
    </location>
</feature>
<dbReference type="PANTHER" id="PTHR14817:SF2">
    <property type="entry name" value="COILED-COIL DOMAIN-CONTAINING PROTEIN 15"/>
    <property type="match status" value="1"/>
</dbReference>
<dbReference type="PANTHER" id="PTHR14817">
    <property type="entry name" value="COILED-COIL DOMAIN-CONTAINING PROTEIN 15"/>
    <property type="match status" value="1"/>
</dbReference>
<dbReference type="GeneID" id="20249318"/>
<dbReference type="CTD" id="20249318"/>
<evidence type="ECO:0000256" key="1">
    <source>
        <dbReference type="SAM" id="Coils"/>
    </source>
</evidence>
<evidence type="ECO:0000256" key="2">
    <source>
        <dbReference type="SAM" id="MobiDB-lite"/>
    </source>
</evidence>
<evidence type="ECO:0008006" key="5">
    <source>
        <dbReference type="Google" id="ProtNLM"/>
    </source>
</evidence>
<protein>
    <recommendedName>
        <fullName evidence="5">Coiled-coil domain-containing protein 15</fullName>
    </recommendedName>
</protein>
<dbReference type="GO" id="GO:0005813">
    <property type="term" value="C:centrosome"/>
    <property type="evidence" value="ECO:0007669"/>
    <property type="project" value="TreeGrafter"/>
</dbReference>
<keyword evidence="4" id="KW-1185">Reference proteome</keyword>
<dbReference type="Proteomes" id="UP000030746">
    <property type="component" value="Unassembled WGS sequence"/>
</dbReference>
<dbReference type="OMA" id="RCRRLFM"/>
<feature type="compositionally biased region" description="Acidic residues" evidence="2">
    <location>
        <begin position="248"/>
        <end position="257"/>
    </location>
</feature>
<dbReference type="EMBL" id="KB202367">
    <property type="protein sequence ID" value="ESO90601.1"/>
    <property type="molecule type" value="Genomic_DNA"/>
</dbReference>
<dbReference type="KEGG" id="lgi:LOTGIDRAFT_233620"/>
<evidence type="ECO:0000313" key="4">
    <source>
        <dbReference type="Proteomes" id="UP000030746"/>
    </source>
</evidence>
<feature type="coiled-coil region" evidence="1">
    <location>
        <begin position="55"/>
        <end position="117"/>
    </location>
</feature>
<proteinExistence type="predicted"/>
<feature type="compositionally biased region" description="Polar residues" evidence="2">
    <location>
        <begin position="122"/>
        <end position="147"/>
    </location>
</feature>
<evidence type="ECO:0000313" key="3">
    <source>
        <dbReference type="EMBL" id="ESO90601.1"/>
    </source>
</evidence>
<reference evidence="3 4" key="1">
    <citation type="journal article" date="2013" name="Nature">
        <title>Insights into bilaterian evolution from three spiralian genomes.</title>
        <authorList>
            <person name="Simakov O."/>
            <person name="Marletaz F."/>
            <person name="Cho S.J."/>
            <person name="Edsinger-Gonzales E."/>
            <person name="Havlak P."/>
            <person name="Hellsten U."/>
            <person name="Kuo D.H."/>
            <person name="Larsson T."/>
            <person name="Lv J."/>
            <person name="Arendt D."/>
            <person name="Savage R."/>
            <person name="Osoegawa K."/>
            <person name="de Jong P."/>
            <person name="Grimwood J."/>
            <person name="Chapman J.A."/>
            <person name="Shapiro H."/>
            <person name="Aerts A."/>
            <person name="Otillar R.P."/>
            <person name="Terry A.Y."/>
            <person name="Boore J.L."/>
            <person name="Grigoriev I.V."/>
            <person name="Lindberg D.R."/>
            <person name="Seaver E.C."/>
            <person name="Weisblat D.A."/>
            <person name="Putnam N.H."/>
            <person name="Rokhsar D.S."/>
        </authorList>
    </citation>
    <scope>NUCLEOTIDE SEQUENCE [LARGE SCALE GENOMIC DNA]</scope>
</reference>
<feature type="region of interest" description="Disordered" evidence="2">
    <location>
        <begin position="122"/>
        <end position="166"/>
    </location>
</feature>
<dbReference type="RefSeq" id="XP_009058603.1">
    <property type="nucleotide sequence ID" value="XM_009060355.1"/>
</dbReference>
<keyword evidence="1" id="KW-0175">Coiled coil</keyword>
<dbReference type="OrthoDB" id="10007210at2759"/>
<sequence>MASKLKYESLPVGLKKISRPVISSDIMGNRNVEIRPVGAWVQPAPTDRYSENPDAVTAAEEIEQQMNDIQKQKERRIRQFHEDVKKRVKTIERLKKQQQMEQNIQAVEEERNILQQSAMIKNYKNSRSSSQRKTGTSVHNTETHSIYRSSSHKHRKGSSKSKEDHIQTKVFTDQTSQIHQYTNDARKKLGLKKTDDYIEENDAGALSWHKPLHSFEEDKHPLDCLGLTILTHDHKQIPEIDWERQSVEEPDTDECEDDSSKTRPKKSVHFQVSPRVKGNRLKVKHSVKIPAIYNGVEEEEEKKRKRSQLALYRKLFMDIEREQVKENLRKRDHKRKIQLLKKEKELERKEEEEEALRLVEPRDPITGETRAEIYLREKMEESQIKETLEHHEHQRQKIKETQRYLEALQHNIRIKLEKKGIVLPPLCCCAETAWDTNPDTCANNCIFYKNPKAYTKALQSLLVSCQVG</sequence>
<accession>V4ABB9</accession>
<feature type="compositionally biased region" description="Basic residues" evidence="2">
    <location>
        <begin position="150"/>
        <end position="159"/>
    </location>
</feature>
<gene>
    <name evidence="3" type="ORF">LOTGIDRAFT_233620</name>
</gene>
<name>V4ABB9_LOTGI</name>
<organism evidence="3 4">
    <name type="scientific">Lottia gigantea</name>
    <name type="common">Giant owl limpet</name>
    <dbReference type="NCBI Taxonomy" id="225164"/>
    <lineage>
        <taxon>Eukaryota</taxon>
        <taxon>Metazoa</taxon>
        <taxon>Spiralia</taxon>
        <taxon>Lophotrochozoa</taxon>
        <taxon>Mollusca</taxon>
        <taxon>Gastropoda</taxon>
        <taxon>Patellogastropoda</taxon>
        <taxon>Lottioidea</taxon>
        <taxon>Lottiidae</taxon>
        <taxon>Lottia</taxon>
    </lineage>
</organism>
<dbReference type="InterPro" id="IPR037693">
    <property type="entry name" value="CCDC15"/>
</dbReference>
<dbReference type="HOGENOM" id="CLU_560134_0_0_1"/>
<feature type="region of interest" description="Disordered" evidence="2">
    <location>
        <begin position="243"/>
        <end position="270"/>
    </location>
</feature>